<accession>A0ABR8SWA1</accession>
<dbReference type="RefSeq" id="WP_191799025.1">
    <property type="nucleotide sequence ID" value="NZ_JACSQL010000002.1"/>
</dbReference>
<evidence type="ECO:0000313" key="1">
    <source>
        <dbReference type="EMBL" id="MBD7967787.1"/>
    </source>
</evidence>
<organism evidence="1 2">
    <name type="scientific">Paenibacillus gallinarum</name>
    <dbReference type="NCBI Taxonomy" id="2762232"/>
    <lineage>
        <taxon>Bacteria</taxon>
        <taxon>Bacillati</taxon>
        <taxon>Bacillota</taxon>
        <taxon>Bacilli</taxon>
        <taxon>Bacillales</taxon>
        <taxon>Paenibacillaceae</taxon>
        <taxon>Paenibacillus</taxon>
    </lineage>
</organism>
<sequence length="68" mass="7964">MAKQIKIIQVAFNLLDPEQRFWHEQVSCKPNSSGYIKRLIQRDMEGSSITIQLPEVKRSEEFSVEGWI</sequence>
<dbReference type="Proteomes" id="UP000608071">
    <property type="component" value="Unassembled WGS sequence"/>
</dbReference>
<name>A0ABR8SWA1_9BACL</name>
<evidence type="ECO:0000313" key="2">
    <source>
        <dbReference type="Proteomes" id="UP000608071"/>
    </source>
</evidence>
<dbReference type="EMBL" id="JACSQL010000002">
    <property type="protein sequence ID" value="MBD7967787.1"/>
    <property type="molecule type" value="Genomic_DNA"/>
</dbReference>
<protein>
    <submittedName>
        <fullName evidence="1">Uncharacterized protein</fullName>
    </submittedName>
</protein>
<proteinExistence type="predicted"/>
<keyword evidence="2" id="KW-1185">Reference proteome</keyword>
<reference evidence="1 2" key="1">
    <citation type="submission" date="2020-08" db="EMBL/GenBank/DDBJ databases">
        <title>A Genomic Blueprint of the Chicken Gut Microbiome.</title>
        <authorList>
            <person name="Gilroy R."/>
            <person name="Ravi A."/>
            <person name="Getino M."/>
            <person name="Pursley I."/>
            <person name="Horton D.L."/>
            <person name="Alikhan N.-F."/>
            <person name="Baker D."/>
            <person name="Gharbi K."/>
            <person name="Hall N."/>
            <person name="Watson M."/>
            <person name="Adriaenssens E.M."/>
            <person name="Foster-Nyarko E."/>
            <person name="Jarju S."/>
            <person name="Secka A."/>
            <person name="Antonio M."/>
            <person name="Oren A."/>
            <person name="Chaudhuri R."/>
            <person name="La Ragione R.M."/>
            <person name="Hildebrand F."/>
            <person name="Pallen M.J."/>
        </authorList>
    </citation>
    <scope>NUCLEOTIDE SEQUENCE [LARGE SCALE GENOMIC DNA]</scope>
    <source>
        <strain evidence="1 2">Sa2BVA9</strain>
    </source>
</reference>
<comment type="caution">
    <text evidence="1">The sequence shown here is derived from an EMBL/GenBank/DDBJ whole genome shotgun (WGS) entry which is preliminary data.</text>
</comment>
<gene>
    <name evidence="1" type="ORF">H9647_06915</name>
</gene>